<dbReference type="EMBL" id="JAWJWE010000040">
    <property type="protein sequence ID" value="KAK6619766.1"/>
    <property type="molecule type" value="Genomic_DNA"/>
</dbReference>
<reference evidence="11 12" key="1">
    <citation type="submission" date="2023-10" db="EMBL/GenBank/DDBJ databases">
        <title>Genomes of two closely related lineages of the louse Polyplax serrata with different host specificities.</title>
        <authorList>
            <person name="Martinu J."/>
            <person name="Tarabai H."/>
            <person name="Stefka J."/>
            <person name="Hypsa V."/>
        </authorList>
    </citation>
    <scope>NUCLEOTIDE SEQUENCE [LARGE SCALE GENOMIC DNA]</scope>
    <source>
        <strain evidence="11">HR10_N</strain>
    </source>
</reference>
<evidence type="ECO:0000256" key="4">
    <source>
        <dbReference type="ARBA" id="ARBA00022989"/>
    </source>
</evidence>
<comment type="similarity">
    <text evidence="2">Belongs to the G-protein coupled receptor 1 family.</text>
</comment>
<comment type="caution">
    <text evidence="11">The sequence shown here is derived from an EMBL/GenBank/DDBJ whole genome shotgun (WGS) entry which is preliminary data.</text>
</comment>
<dbReference type="InterPro" id="IPR017452">
    <property type="entry name" value="GPCR_Rhodpsn_7TM"/>
</dbReference>
<dbReference type="Pfam" id="PF00001">
    <property type="entry name" value="7tm_1"/>
    <property type="match status" value="1"/>
</dbReference>
<evidence type="ECO:0000256" key="6">
    <source>
        <dbReference type="ARBA" id="ARBA00023136"/>
    </source>
</evidence>
<dbReference type="SUPFAM" id="SSF81321">
    <property type="entry name" value="Family A G protein-coupled receptor-like"/>
    <property type="match status" value="1"/>
</dbReference>
<dbReference type="GO" id="GO:0008188">
    <property type="term" value="F:neuropeptide receptor activity"/>
    <property type="evidence" value="ECO:0007669"/>
    <property type="project" value="TreeGrafter"/>
</dbReference>
<evidence type="ECO:0000256" key="2">
    <source>
        <dbReference type="ARBA" id="ARBA00010663"/>
    </source>
</evidence>
<evidence type="ECO:0000256" key="8">
    <source>
        <dbReference type="ARBA" id="ARBA00023224"/>
    </source>
</evidence>
<keyword evidence="6 9" id="KW-0472">Membrane</keyword>
<keyword evidence="5" id="KW-0297">G-protein coupled receptor</keyword>
<keyword evidence="7" id="KW-0675">Receptor</keyword>
<keyword evidence="4 9" id="KW-1133">Transmembrane helix</keyword>
<dbReference type="PRINTS" id="PR00237">
    <property type="entry name" value="GPCRRHODOPSN"/>
</dbReference>
<evidence type="ECO:0000313" key="11">
    <source>
        <dbReference type="EMBL" id="KAK6619766.1"/>
    </source>
</evidence>
<name>A0AAN8S7I4_POLSC</name>
<evidence type="ECO:0000256" key="1">
    <source>
        <dbReference type="ARBA" id="ARBA00004141"/>
    </source>
</evidence>
<feature type="transmembrane region" description="Helical" evidence="9">
    <location>
        <begin position="41"/>
        <end position="63"/>
    </location>
</feature>
<comment type="subcellular location">
    <subcellularLocation>
        <location evidence="1">Membrane</location>
        <topology evidence="1">Multi-pass membrane protein</topology>
    </subcellularLocation>
</comment>
<dbReference type="Proteomes" id="UP001372834">
    <property type="component" value="Unassembled WGS sequence"/>
</dbReference>
<dbReference type="AlphaFoldDB" id="A0AAN8S7I4"/>
<proteinExistence type="inferred from homology"/>
<sequence length="163" mass="18511">MDEANGTDVFDYFWTDNLSEVFPGKYSDAFHTLWKNGKWEIPLYSIIFLLAVVGNILVILTLVKNIRIRTNTNVFLLNLAISDLIVAVLCMPFTLIGTLLRDFVFGETMCKLVPFMQGEFLCFFCDISLVKVGPPGKRMTVPFGCRHPDPKVLVAFIQDFLFS</sequence>
<organism evidence="11 12">
    <name type="scientific">Polyplax serrata</name>
    <name type="common">Common mouse louse</name>
    <dbReference type="NCBI Taxonomy" id="468196"/>
    <lineage>
        <taxon>Eukaryota</taxon>
        <taxon>Metazoa</taxon>
        <taxon>Ecdysozoa</taxon>
        <taxon>Arthropoda</taxon>
        <taxon>Hexapoda</taxon>
        <taxon>Insecta</taxon>
        <taxon>Pterygota</taxon>
        <taxon>Neoptera</taxon>
        <taxon>Paraneoptera</taxon>
        <taxon>Psocodea</taxon>
        <taxon>Troctomorpha</taxon>
        <taxon>Phthiraptera</taxon>
        <taxon>Anoplura</taxon>
        <taxon>Polyplacidae</taxon>
        <taxon>Polyplax</taxon>
    </lineage>
</organism>
<keyword evidence="8" id="KW-0807">Transducer</keyword>
<dbReference type="InterPro" id="IPR000276">
    <property type="entry name" value="GPCR_Rhodpsn"/>
</dbReference>
<evidence type="ECO:0000256" key="5">
    <source>
        <dbReference type="ARBA" id="ARBA00023040"/>
    </source>
</evidence>
<dbReference type="PANTHER" id="PTHR24238:SF75">
    <property type="entry name" value="CHOLECYSTOKININ-LIKE RECEPTOR AT 17D1-RELATED"/>
    <property type="match status" value="1"/>
</dbReference>
<keyword evidence="3 9" id="KW-0812">Transmembrane</keyword>
<evidence type="ECO:0000259" key="10">
    <source>
        <dbReference type="PROSITE" id="PS50262"/>
    </source>
</evidence>
<evidence type="ECO:0000256" key="9">
    <source>
        <dbReference type="SAM" id="Phobius"/>
    </source>
</evidence>
<evidence type="ECO:0000256" key="7">
    <source>
        <dbReference type="ARBA" id="ARBA00023170"/>
    </source>
</evidence>
<dbReference type="GO" id="GO:0005886">
    <property type="term" value="C:plasma membrane"/>
    <property type="evidence" value="ECO:0007669"/>
    <property type="project" value="TreeGrafter"/>
</dbReference>
<dbReference type="PANTHER" id="PTHR24238">
    <property type="entry name" value="G-PROTEIN COUPLED RECEPTOR"/>
    <property type="match status" value="1"/>
</dbReference>
<evidence type="ECO:0000313" key="12">
    <source>
        <dbReference type="Proteomes" id="UP001372834"/>
    </source>
</evidence>
<gene>
    <name evidence="11" type="ORF">RUM43_012531</name>
</gene>
<evidence type="ECO:0000256" key="3">
    <source>
        <dbReference type="ARBA" id="ARBA00022692"/>
    </source>
</evidence>
<dbReference type="PROSITE" id="PS50262">
    <property type="entry name" value="G_PROTEIN_RECEP_F1_2"/>
    <property type="match status" value="1"/>
</dbReference>
<accession>A0AAN8S7I4</accession>
<feature type="domain" description="G-protein coupled receptors family 1 profile" evidence="10">
    <location>
        <begin position="54"/>
        <end position="116"/>
    </location>
</feature>
<feature type="transmembrane region" description="Helical" evidence="9">
    <location>
        <begin position="75"/>
        <end position="100"/>
    </location>
</feature>
<dbReference type="Gene3D" id="1.20.1070.10">
    <property type="entry name" value="Rhodopsin 7-helix transmembrane proteins"/>
    <property type="match status" value="1"/>
</dbReference>
<protein>
    <recommendedName>
        <fullName evidence="10">G-protein coupled receptors family 1 profile domain-containing protein</fullName>
    </recommendedName>
</protein>